<dbReference type="EMBL" id="BSND01000003">
    <property type="protein sequence ID" value="GLP98713.1"/>
    <property type="molecule type" value="Genomic_DNA"/>
</dbReference>
<organism evidence="1 2">
    <name type="scientific">Methylophaga thalassica</name>
    <dbReference type="NCBI Taxonomy" id="40223"/>
    <lineage>
        <taxon>Bacteria</taxon>
        <taxon>Pseudomonadati</taxon>
        <taxon>Pseudomonadota</taxon>
        <taxon>Gammaproteobacteria</taxon>
        <taxon>Thiotrichales</taxon>
        <taxon>Piscirickettsiaceae</taxon>
        <taxon>Methylophaga</taxon>
    </lineage>
</organism>
<sequence>MTITAFSKQGVEITPLTIVSGNVMTHLINIGCEKECKVMKKISQLIGNKLAKGG</sequence>
<gene>
    <name evidence="1" type="ORF">GCM10007891_05670</name>
</gene>
<keyword evidence="2" id="KW-1185">Reference proteome</keyword>
<evidence type="ECO:0000313" key="2">
    <source>
        <dbReference type="Proteomes" id="UP001161423"/>
    </source>
</evidence>
<accession>A0ABQ5TRT6</accession>
<comment type="caution">
    <text evidence="1">The sequence shown here is derived from an EMBL/GenBank/DDBJ whole genome shotgun (WGS) entry which is preliminary data.</text>
</comment>
<reference evidence="1" key="1">
    <citation type="journal article" date="2014" name="Int. J. Syst. Evol. Microbiol.">
        <title>Complete genome of a new Firmicutes species belonging to the dominant human colonic microbiota ('Ruminococcus bicirculans') reveals two chromosomes and a selective capacity to utilize plant glucans.</title>
        <authorList>
            <consortium name="NISC Comparative Sequencing Program"/>
            <person name="Wegmann U."/>
            <person name="Louis P."/>
            <person name="Goesmann A."/>
            <person name="Henrissat B."/>
            <person name="Duncan S.H."/>
            <person name="Flint H.J."/>
        </authorList>
    </citation>
    <scope>NUCLEOTIDE SEQUENCE</scope>
    <source>
        <strain evidence="1">NBRC 102424</strain>
    </source>
</reference>
<dbReference type="RefSeq" id="WP_284452115.1">
    <property type="nucleotide sequence ID" value="NZ_BSND01000003.1"/>
</dbReference>
<reference evidence="1" key="2">
    <citation type="submission" date="2023-01" db="EMBL/GenBank/DDBJ databases">
        <title>Draft genome sequence of Methylophaga thalassica strain NBRC 102424.</title>
        <authorList>
            <person name="Sun Q."/>
            <person name="Mori K."/>
        </authorList>
    </citation>
    <scope>NUCLEOTIDE SEQUENCE</scope>
    <source>
        <strain evidence="1">NBRC 102424</strain>
    </source>
</reference>
<proteinExistence type="predicted"/>
<evidence type="ECO:0000313" key="1">
    <source>
        <dbReference type="EMBL" id="GLP98713.1"/>
    </source>
</evidence>
<protein>
    <submittedName>
        <fullName evidence="1">Uncharacterized protein</fullName>
    </submittedName>
</protein>
<dbReference type="Proteomes" id="UP001161423">
    <property type="component" value="Unassembled WGS sequence"/>
</dbReference>
<name>A0ABQ5TRT6_9GAMM</name>